<feature type="region of interest" description="Disordered" evidence="4">
    <location>
        <begin position="1177"/>
        <end position="1202"/>
    </location>
</feature>
<feature type="region of interest" description="Disordered" evidence="4">
    <location>
        <begin position="162"/>
        <end position="220"/>
    </location>
</feature>
<evidence type="ECO:0000256" key="4">
    <source>
        <dbReference type="SAM" id="MobiDB-lite"/>
    </source>
</evidence>
<feature type="region of interest" description="Disordered" evidence="4">
    <location>
        <begin position="1"/>
        <end position="55"/>
    </location>
</feature>
<evidence type="ECO:0000313" key="5">
    <source>
        <dbReference type="EMBL" id="KAL0869651.1"/>
    </source>
</evidence>
<dbReference type="Proteomes" id="UP001549920">
    <property type="component" value="Unassembled WGS sequence"/>
</dbReference>
<feature type="compositionally biased region" description="Basic residues" evidence="4">
    <location>
        <begin position="27"/>
        <end position="38"/>
    </location>
</feature>
<feature type="region of interest" description="Disordered" evidence="4">
    <location>
        <begin position="453"/>
        <end position="475"/>
    </location>
</feature>
<dbReference type="EMBL" id="JBEUOH010000019">
    <property type="protein sequence ID" value="KAL0869651.1"/>
    <property type="molecule type" value="Genomic_DNA"/>
</dbReference>
<feature type="region of interest" description="Disordered" evidence="4">
    <location>
        <begin position="287"/>
        <end position="316"/>
    </location>
</feature>
<evidence type="ECO:0000313" key="6">
    <source>
        <dbReference type="Proteomes" id="UP001549920"/>
    </source>
</evidence>
<dbReference type="PANTHER" id="PTHR16088:SF3">
    <property type="entry name" value="GON-4-LIKE PROTEIN"/>
    <property type="match status" value="1"/>
</dbReference>
<feature type="region of interest" description="Disordered" evidence="4">
    <location>
        <begin position="1215"/>
        <end position="1281"/>
    </location>
</feature>
<feature type="region of interest" description="Disordered" evidence="4">
    <location>
        <begin position="399"/>
        <end position="428"/>
    </location>
</feature>
<protein>
    <submittedName>
        <fullName evidence="5">Uncharacterized protein</fullName>
    </submittedName>
</protein>
<keyword evidence="1" id="KW-0805">Transcription regulation</keyword>
<feature type="compositionally biased region" description="Basic and acidic residues" evidence="4">
    <location>
        <begin position="1"/>
        <end position="18"/>
    </location>
</feature>
<comment type="caution">
    <text evidence="5">The sequence shown here is derived from an EMBL/GenBank/DDBJ whole genome shotgun (WGS) entry which is preliminary data.</text>
</comment>
<keyword evidence="6" id="KW-1185">Reference proteome</keyword>
<evidence type="ECO:0000256" key="2">
    <source>
        <dbReference type="ARBA" id="ARBA00023163"/>
    </source>
</evidence>
<name>A0ABR3HHB1_LOXSC</name>
<dbReference type="InterPro" id="IPR052435">
    <property type="entry name" value="YY1-Transcr_Regul"/>
</dbReference>
<feature type="region of interest" description="Disordered" evidence="4">
    <location>
        <begin position="356"/>
        <end position="377"/>
    </location>
</feature>
<keyword evidence="2" id="KW-0804">Transcription</keyword>
<feature type="compositionally biased region" description="Basic and acidic residues" evidence="4">
    <location>
        <begin position="1215"/>
        <end position="1232"/>
    </location>
</feature>
<keyword evidence="3" id="KW-0539">Nucleus</keyword>
<dbReference type="PANTHER" id="PTHR16088">
    <property type="entry name" value="YY1 ASSOCIATED PROTEIN-RELATED"/>
    <property type="match status" value="1"/>
</dbReference>
<feature type="compositionally biased region" description="Pro residues" evidence="4">
    <location>
        <begin position="458"/>
        <end position="475"/>
    </location>
</feature>
<organism evidence="5 6">
    <name type="scientific">Loxostege sticticalis</name>
    <name type="common">Beet webworm moth</name>
    <dbReference type="NCBI Taxonomy" id="481309"/>
    <lineage>
        <taxon>Eukaryota</taxon>
        <taxon>Metazoa</taxon>
        <taxon>Ecdysozoa</taxon>
        <taxon>Arthropoda</taxon>
        <taxon>Hexapoda</taxon>
        <taxon>Insecta</taxon>
        <taxon>Pterygota</taxon>
        <taxon>Neoptera</taxon>
        <taxon>Endopterygota</taxon>
        <taxon>Lepidoptera</taxon>
        <taxon>Glossata</taxon>
        <taxon>Ditrysia</taxon>
        <taxon>Pyraloidea</taxon>
        <taxon>Crambidae</taxon>
        <taxon>Pyraustinae</taxon>
        <taxon>Loxostege</taxon>
    </lineage>
</organism>
<gene>
    <name evidence="5" type="ORF">ABMA27_005900</name>
</gene>
<accession>A0ABR3HHB1</accession>
<proteinExistence type="predicted"/>
<sequence length="1372" mass="157663">MEKPECDSKKSLPDKDAAENADISPKSKFKGRGKKRKRRDSDSSSESEEVLPENALEVEKNVIASAVKNNLDDVSVKRILKKVVTNDHVLALVKLREEEEEESSTEESKLRPKLTRAKVKELMKVSPKAAPWNLENLELTPIKHIPVKTRPEVKALIAQELPEDEDDEEYEPTHDDVPSDDDQGLESCSDLDSQPHTPATPRSVGKTSPKVVKDGPFKVPQDVTPARRKLELEEEATIALRTRSKLCLSETPIEHIESSFVPPDDLPVPVVDDHLWNEFLNECLNPASVSKNEDDDETDPEYNVAADPDAPDDDDELERSIIKISKKELNDLVTELFNIMPEQSVDDELANISVISEPPNQTPNRWEGKQEPLSDDETSVKMVDRIVFEQKSIRTTTRLSVGKMETEDSPDCEAGQNETATAQQEEEEEIAQPKLCIVLQQPANVVDIHTIEQRPPPDLDVEPPPAVRQRQPPPEVSRLQVTLNDANTILPEQVLILQQQIRMHVQLATSNFLQLYVHPIHWSYGPTYREYLESLVKMVTSNPKSVVNVCNLQPAMELVTTWAETVSEDTPENAKLVEFIQKESERCRRRHANNNPYIGDFHETLMRVMANSCVFLYPHLLPPLPYRPDHSRRFMYMPAEDAYIANGLDEFWRYVEDNPEIYKRPPRYNHKTRWGVMVVAELVVKYMLPWMTTSMLLRHLSQVRKTTEQDNPIRVFFKTGEVTPVKHRLLAFNPKLTLYEQPEYEMPRRWLRYLAKTSKRFRLFLRRRTNVSGREAPGVEVSIGIPTMPTKEALPIDYTPKVTKDNTDSNPELKDKFDITINTYPTAPTSTNVTPNLFKLVETSGGINLIPLQMIPKEPMKVMTLEPLNTNTQNVNENTAHIGLQTNTVNCNVTPISSTVECKKDFVYNSSTNGPKTQTVEDPNHCKCCIIMRRFFKPKQKTITDYFRSTNTRREKCRCINKSYPRITNRLKLLVNRFHRQANIIYKDVKQRLELLKEAENTEPQRKDPPLDSNQENDLEIVTAFHIKLLFRIMISKNIHLKKRIHLLFSKFDVDHDDPIKLANELNSLFDTELVDFFKEFLVFLTPEQADKMTMFRDYFVHNCVPGLVKKIDEHVTDKEKKLKVLGQLSRLFAGPWTACQMCGVLLLNMQGYPELAAYTFELFPHWSHKKYRPLTPPPFKLSKPPRQTEVQPPQETEAETTYDQTDDMLTILTNEDRPRAVEDYEADHSSSGEEDSDMGSVIEAPKHTAGDKVPSTKTEPPSETDPLPQIMQCKTEPEDSDTEMSMMIMSEDESIKSEPPEWKRDEDKLILEVLKMNLSPEERKDTNKSILEILEEKHVLEVMTESLVNKSIHDVKDRMMYLLNLLLLRET</sequence>
<reference evidence="5 6" key="1">
    <citation type="submission" date="2024-06" db="EMBL/GenBank/DDBJ databases">
        <title>A chromosome-level genome assembly of beet webworm, Loxostege sticticalis.</title>
        <authorList>
            <person name="Zhang Y."/>
        </authorList>
    </citation>
    <scope>NUCLEOTIDE SEQUENCE [LARGE SCALE GENOMIC DNA]</scope>
    <source>
        <strain evidence="5">AQ026</strain>
        <tissue evidence="5">Whole body</tissue>
    </source>
</reference>
<feature type="compositionally biased region" description="Basic and acidic residues" evidence="4">
    <location>
        <begin position="366"/>
        <end position="377"/>
    </location>
</feature>
<evidence type="ECO:0000256" key="3">
    <source>
        <dbReference type="ARBA" id="ARBA00023242"/>
    </source>
</evidence>
<evidence type="ECO:0000256" key="1">
    <source>
        <dbReference type="ARBA" id="ARBA00023015"/>
    </source>
</evidence>
<feature type="compositionally biased region" description="Low complexity" evidence="4">
    <location>
        <begin position="413"/>
        <end position="423"/>
    </location>
</feature>